<dbReference type="Pfam" id="PF09339">
    <property type="entry name" value="HTH_IclR"/>
    <property type="match status" value="1"/>
</dbReference>
<dbReference type="Gene3D" id="3.30.450.40">
    <property type="match status" value="1"/>
</dbReference>
<dbReference type="InterPro" id="IPR050707">
    <property type="entry name" value="HTH_MetabolicPath_Reg"/>
</dbReference>
<dbReference type="PANTHER" id="PTHR30136">
    <property type="entry name" value="HELIX-TURN-HELIX TRANSCRIPTIONAL REGULATOR, ICLR FAMILY"/>
    <property type="match status" value="1"/>
</dbReference>
<dbReference type="CDD" id="cd00090">
    <property type="entry name" value="HTH_ARSR"/>
    <property type="match status" value="1"/>
</dbReference>
<dbReference type="RefSeq" id="WP_382352718.1">
    <property type="nucleotide sequence ID" value="NZ_JBHMBP010000004.1"/>
</dbReference>
<dbReference type="Pfam" id="PF01614">
    <property type="entry name" value="IclR_C"/>
    <property type="match status" value="1"/>
</dbReference>
<evidence type="ECO:0000256" key="1">
    <source>
        <dbReference type="ARBA" id="ARBA00023015"/>
    </source>
</evidence>
<dbReference type="InterPro" id="IPR014757">
    <property type="entry name" value="Tscrpt_reg_IclR_C"/>
</dbReference>
<proteinExistence type="predicted"/>
<comment type="caution">
    <text evidence="5">The sequence shown here is derived from an EMBL/GenBank/DDBJ whole genome shotgun (WGS) entry which is preliminary data.</text>
</comment>
<dbReference type="Gene3D" id="1.10.10.10">
    <property type="entry name" value="Winged helix-like DNA-binding domain superfamily/Winged helix DNA-binding domain"/>
    <property type="match status" value="1"/>
</dbReference>
<keyword evidence="3" id="KW-0804">Transcription</keyword>
<evidence type="ECO:0000259" key="4">
    <source>
        <dbReference type="PROSITE" id="PS51078"/>
    </source>
</evidence>
<dbReference type="PROSITE" id="PS51078">
    <property type="entry name" value="ICLR_ED"/>
    <property type="match status" value="1"/>
</dbReference>
<evidence type="ECO:0000256" key="2">
    <source>
        <dbReference type="ARBA" id="ARBA00023125"/>
    </source>
</evidence>
<dbReference type="SUPFAM" id="SSF55781">
    <property type="entry name" value="GAF domain-like"/>
    <property type="match status" value="1"/>
</dbReference>
<accession>A0ABW2D2S0</accession>
<name>A0ABW2D2S0_9ACTN</name>
<dbReference type="SUPFAM" id="SSF46785">
    <property type="entry name" value="Winged helix' DNA-binding domain"/>
    <property type="match status" value="1"/>
</dbReference>
<protein>
    <submittedName>
        <fullName evidence="5">IclR family transcriptional regulator</fullName>
    </submittedName>
</protein>
<keyword evidence="2" id="KW-0238">DNA-binding</keyword>
<evidence type="ECO:0000313" key="6">
    <source>
        <dbReference type="Proteomes" id="UP001596470"/>
    </source>
</evidence>
<dbReference type="InterPro" id="IPR029016">
    <property type="entry name" value="GAF-like_dom_sf"/>
</dbReference>
<evidence type="ECO:0000313" key="5">
    <source>
        <dbReference type="EMBL" id="MFC6955806.1"/>
    </source>
</evidence>
<dbReference type="InterPro" id="IPR036390">
    <property type="entry name" value="WH_DNA-bd_sf"/>
</dbReference>
<organism evidence="5 6">
    <name type="scientific">Glycomyces mayteni</name>
    <dbReference type="NCBI Taxonomy" id="543887"/>
    <lineage>
        <taxon>Bacteria</taxon>
        <taxon>Bacillati</taxon>
        <taxon>Actinomycetota</taxon>
        <taxon>Actinomycetes</taxon>
        <taxon>Glycomycetales</taxon>
        <taxon>Glycomycetaceae</taxon>
        <taxon>Glycomyces</taxon>
    </lineage>
</organism>
<gene>
    <name evidence="5" type="ORF">ACFQS3_01215</name>
</gene>
<dbReference type="Proteomes" id="UP001596470">
    <property type="component" value="Unassembled WGS sequence"/>
</dbReference>
<dbReference type="PANTHER" id="PTHR30136:SF24">
    <property type="entry name" value="HTH-TYPE TRANSCRIPTIONAL REPRESSOR ALLR"/>
    <property type="match status" value="1"/>
</dbReference>
<keyword evidence="1" id="KW-0805">Transcription regulation</keyword>
<dbReference type="EMBL" id="JBHSYS010000001">
    <property type="protein sequence ID" value="MFC6955806.1"/>
    <property type="molecule type" value="Genomic_DNA"/>
</dbReference>
<feature type="domain" description="IclR-ED" evidence="4">
    <location>
        <begin position="76"/>
        <end position="260"/>
    </location>
</feature>
<dbReference type="InterPro" id="IPR011991">
    <property type="entry name" value="ArsR-like_HTH"/>
</dbReference>
<dbReference type="InterPro" id="IPR036388">
    <property type="entry name" value="WH-like_DNA-bd_sf"/>
</dbReference>
<sequence length="260" mass="27919">MAPLPAPTGGPPALRSPDRVLRIVEQLSRNPQGLTAKQLARRTGIPLKTVYHHLRTVIDRQWAWRGEDGRHYFRPEAVDPAPAAVPRLDRVRPVLERLAAATGAAVSLASLRDDRLAVAAHAAAPGAPRLDDLAADLPEALHATAMGRALLAGLPAHQRRRLLKDHGLRPFTARTVRDADALEAELRRGALTGVFTESGECREDVACSGVIVRTGARASDGLALAAAVPIGLPEARRRGVDRRLRLAAAELVPILIPEIE</sequence>
<evidence type="ECO:0000256" key="3">
    <source>
        <dbReference type="ARBA" id="ARBA00023163"/>
    </source>
</evidence>
<dbReference type="InterPro" id="IPR005471">
    <property type="entry name" value="Tscrpt_reg_IclR_N"/>
</dbReference>
<keyword evidence="6" id="KW-1185">Reference proteome</keyword>
<reference evidence="6" key="1">
    <citation type="journal article" date="2019" name="Int. J. Syst. Evol. Microbiol.">
        <title>The Global Catalogue of Microorganisms (GCM) 10K type strain sequencing project: providing services to taxonomists for standard genome sequencing and annotation.</title>
        <authorList>
            <consortium name="The Broad Institute Genomics Platform"/>
            <consortium name="The Broad Institute Genome Sequencing Center for Infectious Disease"/>
            <person name="Wu L."/>
            <person name="Ma J."/>
        </authorList>
    </citation>
    <scope>NUCLEOTIDE SEQUENCE [LARGE SCALE GENOMIC DNA]</scope>
    <source>
        <strain evidence="6">KACC 12634</strain>
    </source>
</reference>